<keyword evidence="2" id="KW-1185">Reference proteome</keyword>
<protein>
    <submittedName>
        <fullName evidence="1">Uncharacterized protein</fullName>
    </submittedName>
</protein>
<evidence type="ECO:0000313" key="1">
    <source>
        <dbReference type="EMBL" id="KAH9324041.1"/>
    </source>
</evidence>
<sequence>LRASGLDLDNDLIDKATILEMRKELGYTKDPHDVDIDKLKKYLVVQEASHLVAKLNDQGRWSQ</sequence>
<feature type="non-terminal residue" evidence="1">
    <location>
        <position position="1"/>
    </location>
</feature>
<dbReference type="AlphaFoldDB" id="A0AA38GKF2"/>
<name>A0AA38GKF2_TAXCH</name>
<gene>
    <name evidence="1" type="ORF">KI387_004219</name>
</gene>
<dbReference type="Proteomes" id="UP000824469">
    <property type="component" value="Unassembled WGS sequence"/>
</dbReference>
<comment type="caution">
    <text evidence="1">The sequence shown here is derived from an EMBL/GenBank/DDBJ whole genome shotgun (WGS) entry which is preliminary data.</text>
</comment>
<accession>A0AA38GKF2</accession>
<dbReference type="EMBL" id="JAHRHJ020000002">
    <property type="protein sequence ID" value="KAH9324041.1"/>
    <property type="molecule type" value="Genomic_DNA"/>
</dbReference>
<reference evidence="1 2" key="1">
    <citation type="journal article" date="2021" name="Nat. Plants">
        <title>The Taxus genome provides insights into paclitaxel biosynthesis.</title>
        <authorList>
            <person name="Xiong X."/>
            <person name="Gou J."/>
            <person name="Liao Q."/>
            <person name="Li Y."/>
            <person name="Zhou Q."/>
            <person name="Bi G."/>
            <person name="Li C."/>
            <person name="Du R."/>
            <person name="Wang X."/>
            <person name="Sun T."/>
            <person name="Guo L."/>
            <person name="Liang H."/>
            <person name="Lu P."/>
            <person name="Wu Y."/>
            <person name="Zhang Z."/>
            <person name="Ro D.K."/>
            <person name="Shang Y."/>
            <person name="Huang S."/>
            <person name="Yan J."/>
        </authorList>
    </citation>
    <scope>NUCLEOTIDE SEQUENCE [LARGE SCALE GENOMIC DNA]</scope>
    <source>
        <strain evidence="1">Ta-2019</strain>
    </source>
</reference>
<organism evidence="1 2">
    <name type="scientific">Taxus chinensis</name>
    <name type="common">Chinese yew</name>
    <name type="synonym">Taxus wallichiana var. chinensis</name>
    <dbReference type="NCBI Taxonomy" id="29808"/>
    <lineage>
        <taxon>Eukaryota</taxon>
        <taxon>Viridiplantae</taxon>
        <taxon>Streptophyta</taxon>
        <taxon>Embryophyta</taxon>
        <taxon>Tracheophyta</taxon>
        <taxon>Spermatophyta</taxon>
        <taxon>Pinopsida</taxon>
        <taxon>Pinidae</taxon>
        <taxon>Conifers II</taxon>
        <taxon>Cupressales</taxon>
        <taxon>Taxaceae</taxon>
        <taxon>Taxus</taxon>
    </lineage>
</organism>
<feature type="non-terminal residue" evidence="1">
    <location>
        <position position="63"/>
    </location>
</feature>
<evidence type="ECO:0000313" key="2">
    <source>
        <dbReference type="Proteomes" id="UP000824469"/>
    </source>
</evidence>
<proteinExistence type="predicted"/>